<dbReference type="AlphaFoldDB" id="A0A1I4ST27"/>
<dbReference type="CDD" id="cd14744">
    <property type="entry name" value="PAAR_CT_2"/>
    <property type="match status" value="1"/>
</dbReference>
<dbReference type="InterPro" id="IPR008727">
    <property type="entry name" value="PAAR_motif"/>
</dbReference>
<proteinExistence type="predicted"/>
<keyword evidence="2" id="KW-1185">Reference proteome</keyword>
<name>A0A1I4ST27_9BURK</name>
<evidence type="ECO:0000313" key="2">
    <source>
        <dbReference type="Proteomes" id="UP000199470"/>
    </source>
</evidence>
<protein>
    <submittedName>
        <fullName evidence="1">Zn-binding Pro-Ala-Ala-Arg (PAAR) domain-containing protein, incolved in TypeVI secretion</fullName>
    </submittedName>
</protein>
<gene>
    <name evidence="1" type="ORF">SAMN02982985_04925</name>
</gene>
<reference evidence="1 2" key="1">
    <citation type="submission" date="2016-10" db="EMBL/GenBank/DDBJ databases">
        <authorList>
            <person name="de Groot N.N."/>
        </authorList>
    </citation>
    <scope>NUCLEOTIDE SEQUENCE [LARGE SCALE GENOMIC DNA]</scope>
    <source>
        <strain evidence="1 2">ATCC 43154</strain>
    </source>
</reference>
<sequence length="172" mass="17571">MLRAVICKGDRTSHGGEVIEGDDTCTTDGRAITRRGHMTFCPQCKGKFPIDDGIASFMFGDAVVVDGMKAACGATIIASQHAMLIDDGAGEGGEPAAEKASAPENSDLLASFLVVAEGTGLPLSGIRYSIVLPDGSSRQGVTDADGRTMALTAHERATATLQLGGDTPSDGA</sequence>
<organism evidence="1 2">
    <name type="scientific">Rugamonas rubra</name>
    <dbReference type="NCBI Taxonomy" id="758825"/>
    <lineage>
        <taxon>Bacteria</taxon>
        <taxon>Pseudomonadati</taxon>
        <taxon>Pseudomonadota</taxon>
        <taxon>Betaproteobacteria</taxon>
        <taxon>Burkholderiales</taxon>
        <taxon>Oxalobacteraceae</taxon>
        <taxon>Telluria group</taxon>
        <taxon>Rugamonas</taxon>
    </lineage>
</organism>
<dbReference type="OrthoDB" id="197187at2"/>
<evidence type="ECO:0000313" key="1">
    <source>
        <dbReference type="EMBL" id="SFM67463.1"/>
    </source>
</evidence>
<dbReference type="RefSeq" id="WP_139236741.1">
    <property type="nucleotide sequence ID" value="NZ_FOTW01000027.1"/>
</dbReference>
<dbReference type="STRING" id="758825.SAMN02982985_04925"/>
<dbReference type="EMBL" id="FOTW01000027">
    <property type="protein sequence ID" value="SFM67463.1"/>
    <property type="molecule type" value="Genomic_DNA"/>
</dbReference>
<dbReference type="Proteomes" id="UP000199470">
    <property type="component" value="Unassembled WGS sequence"/>
</dbReference>
<accession>A0A1I4ST27</accession>
<dbReference type="Pfam" id="PF05488">
    <property type="entry name" value="PAAR_motif"/>
    <property type="match status" value="1"/>
</dbReference>